<dbReference type="GO" id="GO:0020037">
    <property type="term" value="F:heme binding"/>
    <property type="evidence" value="ECO:0007669"/>
    <property type="project" value="InterPro"/>
</dbReference>
<evidence type="ECO:0000313" key="12">
    <source>
        <dbReference type="EMBL" id="GGO66836.1"/>
    </source>
</evidence>
<evidence type="ECO:0000256" key="3">
    <source>
        <dbReference type="ARBA" id="ARBA00022617"/>
    </source>
</evidence>
<evidence type="ECO:0000256" key="5">
    <source>
        <dbReference type="ARBA" id="ARBA00022764"/>
    </source>
</evidence>
<organism evidence="12 13">
    <name type="scientific">Bowmanella pacifica</name>
    <dbReference type="NCBI Taxonomy" id="502051"/>
    <lineage>
        <taxon>Bacteria</taxon>
        <taxon>Pseudomonadati</taxon>
        <taxon>Pseudomonadota</taxon>
        <taxon>Gammaproteobacteria</taxon>
        <taxon>Alteromonadales</taxon>
        <taxon>Alteromonadaceae</taxon>
        <taxon>Bowmanella</taxon>
    </lineage>
</organism>
<dbReference type="GO" id="GO:0042597">
    <property type="term" value="C:periplasmic space"/>
    <property type="evidence" value="ECO:0007669"/>
    <property type="project" value="UniProtKB-SubCell"/>
</dbReference>
<evidence type="ECO:0000313" key="13">
    <source>
        <dbReference type="Proteomes" id="UP000606935"/>
    </source>
</evidence>
<evidence type="ECO:0000256" key="9">
    <source>
        <dbReference type="PIRSR" id="PIRSR000005-2"/>
    </source>
</evidence>
<dbReference type="PIRSF" id="PIRSF000005">
    <property type="entry name" value="Cytochrome_c4"/>
    <property type="match status" value="1"/>
</dbReference>
<feature type="binding site" description="axial binding residue" evidence="9">
    <location>
        <position position="82"/>
    </location>
    <ligand>
        <name>heme c</name>
        <dbReference type="ChEBI" id="CHEBI:61717"/>
        <label>1</label>
    </ligand>
    <ligandPart>
        <name>Fe</name>
        <dbReference type="ChEBI" id="CHEBI:18248"/>
    </ligandPart>
</feature>
<keyword evidence="2" id="KW-0813">Transport</keyword>
<reference evidence="12" key="1">
    <citation type="journal article" date="2014" name="Int. J. Syst. Evol. Microbiol.">
        <title>Complete genome sequence of Corynebacterium casei LMG S-19264T (=DSM 44701T), isolated from a smear-ripened cheese.</title>
        <authorList>
            <consortium name="US DOE Joint Genome Institute (JGI-PGF)"/>
            <person name="Walter F."/>
            <person name="Albersmeier A."/>
            <person name="Kalinowski J."/>
            <person name="Ruckert C."/>
        </authorList>
    </citation>
    <scope>NUCLEOTIDE SEQUENCE</scope>
    <source>
        <strain evidence="12">CGMCC 1.7086</strain>
    </source>
</reference>
<feature type="binding site" description="covalent" evidence="8">
    <location>
        <position position="32"/>
    </location>
    <ligand>
        <name>heme c</name>
        <dbReference type="ChEBI" id="CHEBI:61717"/>
        <label>1</label>
    </ligand>
</feature>
<dbReference type="InterPro" id="IPR050597">
    <property type="entry name" value="Cytochrome_c_Oxidase_Subunit"/>
</dbReference>
<dbReference type="RefSeq" id="WP_188691604.1">
    <property type="nucleotide sequence ID" value="NZ_BMLS01000001.1"/>
</dbReference>
<sequence>MKKIFLMLCLTMTAPAFAAGDAEAGKAKSTTCAACHGADGNSAVDMYPSIAGQHASYIVKQLQELRLGAQTNGEQGRYDPVMSGMAAPLSDQDIEDMAAYYSSQKANAGSTPEDVIEAGAKLFMGGDMNRGIAACAACHGPRGDGMGLAKFPDISGQHATYVKKQLEDFRAGKRVNDPNGMMRDVAMRLTDADIELLSKYVGGLY</sequence>
<name>A0A918DH75_9ALTE</name>
<evidence type="ECO:0000256" key="4">
    <source>
        <dbReference type="ARBA" id="ARBA00022723"/>
    </source>
</evidence>
<dbReference type="GO" id="GO:0005506">
    <property type="term" value="F:iron ion binding"/>
    <property type="evidence" value="ECO:0007669"/>
    <property type="project" value="InterPro"/>
</dbReference>
<feature type="chain" id="PRO_5037019901" evidence="10">
    <location>
        <begin position="19"/>
        <end position="205"/>
    </location>
</feature>
<comment type="subcellular location">
    <subcellularLocation>
        <location evidence="1">Periplasm</location>
    </subcellularLocation>
</comment>
<dbReference type="Pfam" id="PF00034">
    <property type="entry name" value="Cytochrom_C"/>
    <property type="match status" value="2"/>
</dbReference>
<reference evidence="12" key="2">
    <citation type="submission" date="2020-09" db="EMBL/GenBank/DDBJ databases">
        <authorList>
            <person name="Sun Q."/>
            <person name="Zhou Y."/>
        </authorList>
    </citation>
    <scope>NUCLEOTIDE SEQUENCE</scope>
    <source>
        <strain evidence="12">CGMCC 1.7086</strain>
    </source>
</reference>
<proteinExistence type="predicted"/>
<keyword evidence="5" id="KW-0574">Periplasm</keyword>
<comment type="caution">
    <text evidence="12">The sequence shown here is derived from an EMBL/GenBank/DDBJ whole genome shotgun (WGS) entry which is preliminary data.</text>
</comment>
<keyword evidence="10" id="KW-0732">Signal</keyword>
<evidence type="ECO:0000259" key="11">
    <source>
        <dbReference type="PROSITE" id="PS51007"/>
    </source>
</evidence>
<dbReference type="PRINTS" id="PR00605">
    <property type="entry name" value="CYTCHROMECIC"/>
</dbReference>
<gene>
    <name evidence="12" type="ORF">GCM10010982_11960</name>
</gene>
<accession>A0A918DH75</accession>
<dbReference type="SUPFAM" id="SSF46626">
    <property type="entry name" value="Cytochrome c"/>
    <property type="match status" value="2"/>
</dbReference>
<keyword evidence="3 8" id="KW-0349">Heme</keyword>
<protein>
    <submittedName>
        <fullName evidence="12">Cytochrome c</fullName>
    </submittedName>
</protein>
<keyword evidence="4 9" id="KW-0479">Metal-binding</keyword>
<dbReference type="InterPro" id="IPR008168">
    <property type="entry name" value="Cyt_C_IC"/>
</dbReference>
<feature type="binding site" description="axial binding residue" evidence="9">
    <location>
        <position position="182"/>
    </location>
    <ligand>
        <name>heme c</name>
        <dbReference type="ChEBI" id="CHEBI:61717"/>
        <label>2</label>
    </ligand>
    <ligandPart>
        <name>Fe</name>
        <dbReference type="ChEBI" id="CHEBI:18248"/>
    </ligandPart>
</feature>
<dbReference type="GO" id="GO:0009055">
    <property type="term" value="F:electron transfer activity"/>
    <property type="evidence" value="ECO:0007669"/>
    <property type="project" value="InterPro"/>
</dbReference>
<feature type="binding site" description="covalent" evidence="8">
    <location>
        <position position="138"/>
    </location>
    <ligand>
        <name>heme c</name>
        <dbReference type="ChEBI" id="CHEBI:61717"/>
        <label>2</label>
    </ligand>
</feature>
<dbReference type="Gene3D" id="1.10.760.10">
    <property type="entry name" value="Cytochrome c-like domain"/>
    <property type="match status" value="2"/>
</dbReference>
<feature type="domain" description="Cytochrome c" evidence="11">
    <location>
        <begin position="114"/>
        <end position="205"/>
    </location>
</feature>
<feature type="binding site" description="axial binding residue" evidence="9">
    <location>
        <position position="139"/>
    </location>
    <ligand>
        <name>heme c</name>
        <dbReference type="ChEBI" id="CHEBI:61717"/>
        <label>2</label>
    </ligand>
    <ligandPart>
        <name>Fe</name>
        <dbReference type="ChEBI" id="CHEBI:18248"/>
    </ligandPart>
</feature>
<feature type="binding site" description="covalent" evidence="8">
    <location>
        <position position="135"/>
    </location>
    <ligand>
        <name>heme c</name>
        <dbReference type="ChEBI" id="CHEBI:61717"/>
        <label>2</label>
    </ligand>
</feature>
<dbReference type="InterPro" id="IPR036909">
    <property type="entry name" value="Cyt_c-like_dom_sf"/>
</dbReference>
<evidence type="ECO:0000256" key="6">
    <source>
        <dbReference type="ARBA" id="ARBA00022982"/>
    </source>
</evidence>
<comment type="PTM">
    <text evidence="8">Binds 2 heme c groups covalently per subunit.</text>
</comment>
<feature type="binding site" description="covalent" evidence="8">
    <location>
        <position position="35"/>
    </location>
    <ligand>
        <name>heme c</name>
        <dbReference type="ChEBI" id="CHEBI:61717"/>
        <label>1</label>
    </ligand>
</feature>
<dbReference type="InterPro" id="IPR009056">
    <property type="entry name" value="Cyt_c-like_dom"/>
</dbReference>
<evidence type="ECO:0000256" key="1">
    <source>
        <dbReference type="ARBA" id="ARBA00004418"/>
    </source>
</evidence>
<evidence type="ECO:0000256" key="7">
    <source>
        <dbReference type="ARBA" id="ARBA00023004"/>
    </source>
</evidence>
<dbReference type="EMBL" id="BMLS01000001">
    <property type="protein sequence ID" value="GGO66836.1"/>
    <property type="molecule type" value="Genomic_DNA"/>
</dbReference>
<feature type="binding site" description="axial binding residue" evidence="9">
    <location>
        <position position="36"/>
    </location>
    <ligand>
        <name>heme c</name>
        <dbReference type="ChEBI" id="CHEBI:61717"/>
        <label>1</label>
    </ligand>
    <ligandPart>
        <name>Fe</name>
        <dbReference type="ChEBI" id="CHEBI:18248"/>
    </ligandPart>
</feature>
<dbReference type="Proteomes" id="UP000606935">
    <property type="component" value="Unassembled WGS sequence"/>
</dbReference>
<dbReference type="InterPro" id="IPR024167">
    <property type="entry name" value="Cytochrome_c4-like"/>
</dbReference>
<feature type="signal peptide" evidence="10">
    <location>
        <begin position="1"/>
        <end position="18"/>
    </location>
</feature>
<dbReference type="PANTHER" id="PTHR33751">
    <property type="entry name" value="CBB3-TYPE CYTOCHROME C OXIDASE SUBUNIT FIXP"/>
    <property type="match status" value="1"/>
</dbReference>
<dbReference type="PANTHER" id="PTHR33751:SF9">
    <property type="entry name" value="CYTOCHROME C4"/>
    <property type="match status" value="1"/>
</dbReference>
<dbReference type="PROSITE" id="PS51007">
    <property type="entry name" value="CYTC"/>
    <property type="match status" value="2"/>
</dbReference>
<evidence type="ECO:0000256" key="10">
    <source>
        <dbReference type="SAM" id="SignalP"/>
    </source>
</evidence>
<evidence type="ECO:0000256" key="2">
    <source>
        <dbReference type="ARBA" id="ARBA00022448"/>
    </source>
</evidence>
<keyword evidence="13" id="KW-1185">Reference proteome</keyword>
<feature type="domain" description="Cytochrome c" evidence="11">
    <location>
        <begin position="20"/>
        <end position="105"/>
    </location>
</feature>
<keyword evidence="6" id="KW-0249">Electron transport</keyword>
<evidence type="ECO:0000256" key="8">
    <source>
        <dbReference type="PIRSR" id="PIRSR000005-1"/>
    </source>
</evidence>
<dbReference type="AlphaFoldDB" id="A0A918DH75"/>
<keyword evidence="7 9" id="KW-0408">Iron</keyword>